<sequence length="132" mass="15187">MNDAERRERALRRLARFERIREAAALADTAVISARFGIDEREAARLLRMAARWDDGDAVEELILRAWLDGGDRDELVAALSEREYTWGVVAPYPDEGRVPGTWDRVVRACFHGYLGDDEFERIRVAVKPERE</sequence>
<comment type="caution">
    <text evidence="1">The sequence shown here is derived from an EMBL/GenBank/DDBJ whole genome shotgun (WGS) entry which is preliminary data.</text>
</comment>
<name>A0A2G5P7Z0_9MYCO</name>
<dbReference type="AlphaFoldDB" id="A0A2G5P7Z0"/>
<keyword evidence="2" id="KW-1185">Reference proteome</keyword>
<dbReference type="OrthoDB" id="4950165at2"/>
<evidence type="ECO:0000313" key="1">
    <source>
        <dbReference type="EMBL" id="PIB74425.1"/>
    </source>
</evidence>
<proteinExistence type="predicted"/>
<dbReference type="Proteomes" id="UP000230551">
    <property type="component" value="Unassembled WGS sequence"/>
</dbReference>
<organism evidence="1 2">
    <name type="scientific">Mycolicibacterium brumae</name>
    <dbReference type="NCBI Taxonomy" id="85968"/>
    <lineage>
        <taxon>Bacteria</taxon>
        <taxon>Bacillati</taxon>
        <taxon>Actinomycetota</taxon>
        <taxon>Actinomycetes</taxon>
        <taxon>Mycobacteriales</taxon>
        <taxon>Mycobacteriaceae</taxon>
        <taxon>Mycolicibacterium</taxon>
    </lineage>
</organism>
<dbReference type="STRING" id="85968.GCA_900073015_02743"/>
<dbReference type="RefSeq" id="WP_090590174.1">
    <property type="nucleotide sequence ID" value="NZ_CP104302.1"/>
</dbReference>
<accession>A0A2G5P7Z0</accession>
<dbReference type="EMBL" id="PDCN02000017">
    <property type="protein sequence ID" value="PIB74425.1"/>
    <property type="molecule type" value="Genomic_DNA"/>
</dbReference>
<gene>
    <name evidence="1" type="ORF">CQY22_013230</name>
</gene>
<reference evidence="1 2" key="1">
    <citation type="journal article" date="2017" name="Infect. Genet. Evol.">
        <title>The new phylogeny of the genus Mycobacterium: The old and the news.</title>
        <authorList>
            <person name="Tortoli E."/>
            <person name="Fedrizzi T."/>
            <person name="Meehan C.J."/>
            <person name="Trovato A."/>
            <person name="Grottola A."/>
            <person name="Giacobazzi E."/>
            <person name="Serpini G.F."/>
            <person name="Tagliazucchi S."/>
            <person name="Fabio A."/>
            <person name="Bettua C."/>
            <person name="Bertorelli R."/>
            <person name="Frascaro F."/>
            <person name="De Sanctis V."/>
            <person name="Pecorari M."/>
            <person name="Jousson O."/>
            <person name="Segata N."/>
            <person name="Cirillo D.M."/>
        </authorList>
    </citation>
    <scope>NUCLEOTIDE SEQUENCE [LARGE SCALE GENOMIC DNA]</scope>
    <source>
        <strain evidence="1 2">CIP1034565</strain>
    </source>
</reference>
<evidence type="ECO:0000313" key="2">
    <source>
        <dbReference type="Proteomes" id="UP000230551"/>
    </source>
</evidence>
<protein>
    <submittedName>
        <fullName evidence="1">Uncharacterized protein</fullName>
    </submittedName>
</protein>